<dbReference type="FunFam" id="1.20.120.350:FF:000003">
    <property type="entry name" value="Voltage-dependent sodium channel"/>
    <property type="match status" value="1"/>
</dbReference>
<dbReference type="Proteomes" id="UP000261660">
    <property type="component" value="Unplaced"/>
</dbReference>
<feature type="domain" description="Ion transport" evidence="28">
    <location>
        <begin position="680"/>
        <end position="911"/>
    </location>
</feature>
<dbReference type="FunFam" id="1.10.287.70:FF:000001">
    <property type="entry name" value="Sodium channel protein"/>
    <property type="match status" value="1"/>
</dbReference>
<evidence type="ECO:0000256" key="19">
    <source>
        <dbReference type="ARBA" id="ARBA00025291"/>
    </source>
</evidence>
<comment type="function">
    <text evidence="19">Tetrodotoxin-resistant channel that mediates the voltage-dependent sodium ion permeability of excitable membranes. Assuming opened or closed conformations in response to the voltage difference across the membrane, the protein forms a sodium-selective channel through which sodium ions may pass in accordance with their electrochemical gradient. Plays a role in neuropathic pain mechanisms.</text>
</comment>
<dbReference type="FunFam" id="1.20.120.350:FF:000002">
    <property type="entry name" value="Sodium channel protein"/>
    <property type="match status" value="1"/>
</dbReference>
<feature type="transmembrane region" description="Helical" evidence="25">
    <location>
        <begin position="1552"/>
        <end position="1580"/>
    </location>
</feature>
<feature type="domain" description="SCN5A-like C-terminal IQ motif" evidence="31">
    <location>
        <begin position="1801"/>
        <end position="1832"/>
    </location>
</feature>
<feature type="transmembrane region" description="Helical" evidence="25">
    <location>
        <begin position="1656"/>
        <end position="1679"/>
    </location>
</feature>
<feature type="transmembrane region" description="Helical" evidence="25">
    <location>
        <begin position="1435"/>
        <end position="1453"/>
    </location>
</feature>
<evidence type="ECO:0000256" key="14">
    <source>
        <dbReference type="ARBA" id="ARBA00023136"/>
    </source>
</evidence>
<dbReference type="InterPro" id="IPR001696">
    <property type="entry name" value="Na_channel_asu"/>
</dbReference>
<comment type="caution">
    <text evidence="25">Lacks conserved residue(s) required for the propagation of feature annotation.</text>
</comment>
<evidence type="ECO:0000259" key="31">
    <source>
        <dbReference type="Pfam" id="PF24609"/>
    </source>
</evidence>
<dbReference type="Pfam" id="PF24609">
    <property type="entry name" value="IQ_SCN5A_C"/>
    <property type="match status" value="1"/>
</dbReference>
<comment type="subunit">
    <text evidence="22">The channel consists of an ion conducting pore forming alpha-subunit regulated by one or more associated auxiliary subunits SCN1B, SCN2B and SCN3B; electrophysiological properties may vary depending on the type of the associated beta subunits. Found in a number of complexes with PRX, DYNLT1 and PDZD2. Interacts with proteins such as FSTL1, PRX, DYNLT1, PDZD2, S100A10 and many others. Interacts with NEDD4 and NEDD4L.</text>
</comment>
<dbReference type="InterPro" id="IPR010526">
    <property type="entry name" value="Na_trans_assoc_dom"/>
</dbReference>
<comment type="function">
    <text evidence="25">Mediates the voltage-dependent sodium ion permeability of excitable membranes. Assuming opened or closed conformations in response to the voltage difference across the membrane, the protein forms a sodium-selective channel through which Na(+) ions may pass in accordance with their electrochemical gradient.</text>
</comment>
<dbReference type="PROSITE" id="PS50096">
    <property type="entry name" value="IQ"/>
    <property type="match status" value="1"/>
</dbReference>
<dbReference type="InterPro" id="IPR024583">
    <property type="entry name" value="Na_trans_cytopl"/>
</dbReference>
<keyword evidence="12 25" id="KW-0915">Sodium</keyword>
<protein>
    <recommendedName>
        <fullName evidence="25">Sodium channel protein</fullName>
    </recommendedName>
</protein>
<keyword evidence="10 25" id="KW-0851">Voltage-gated channel</keyword>
<feature type="compositionally biased region" description="Polar residues" evidence="27">
    <location>
        <begin position="983"/>
        <end position="1000"/>
    </location>
</feature>
<feature type="compositionally biased region" description="Acidic residues" evidence="27">
    <location>
        <begin position="1009"/>
        <end position="1040"/>
    </location>
</feature>
<evidence type="ECO:0000256" key="25">
    <source>
        <dbReference type="RuleBase" id="RU361132"/>
    </source>
</evidence>
<reference evidence="32" key="1">
    <citation type="submission" date="2025-08" db="UniProtKB">
        <authorList>
            <consortium name="Ensembl"/>
        </authorList>
    </citation>
    <scope>IDENTIFICATION</scope>
</reference>
<evidence type="ECO:0000256" key="2">
    <source>
        <dbReference type="ARBA" id="ARBA00006764"/>
    </source>
</evidence>
<feature type="compositionally biased region" description="Polar residues" evidence="27">
    <location>
        <begin position="1928"/>
        <end position="1945"/>
    </location>
</feature>
<evidence type="ECO:0000313" key="32">
    <source>
        <dbReference type="Ensembl" id="ENSLBEP00000019223.1"/>
    </source>
</evidence>
<comment type="function">
    <text evidence="23">Pore-forming subunit of a voltage-gated sodium (Nav) channel that directly mediates the depolarizing phase of action potentials in excitable membranes. Navs, also called VGSCs (voltage-gated sodium channels) or VDSCs (voltage-dependent sodium channels), operate by switching between closed and open conformations depending on the voltage difference across the membrane. In the open conformation they allow Na(+) ions to selectively pass through the pore, along their electrochemical gradient. The influx of Na+ ions provokes membrane depolarization, initiating the propagation of electrical signals throughout cells and tissues.</text>
</comment>
<evidence type="ECO:0000256" key="8">
    <source>
        <dbReference type="ARBA" id="ARBA00022737"/>
    </source>
</evidence>
<feature type="transmembrane region" description="Helical" evidence="25">
    <location>
        <begin position="711"/>
        <end position="734"/>
    </location>
</feature>
<dbReference type="Gene3D" id="1.10.287.70">
    <property type="match status" value="4"/>
</dbReference>
<evidence type="ECO:0000256" key="5">
    <source>
        <dbReference type="ARBA" id="ARBA00022475"/>
    </source>
</evidence>
<evidence type="ECO:0000256" key="22">
    <source>
        <dbReference type="ARBA" id="ARBA00047025"/>
    </source>
</evidence>
<keyword evidence="3 25" id="KW-0813">Transport</keyword>
<keyword evidence="14 25" id="KW-0472">Membrane</keyword>
<keyword evidence="13 25" id="KW-0406">Ion transport</keyword>
<evidence type="ECO:0000256" key="6">
    <source>
        <dbReference type="ARBA" id="ARBA00022553"/>
    </source>
</evidence>
<feature type="transmembrane region" description="Helical" evidence="25">
    <location>
        <begin position="1465"/>
        <end position="1483"/>
    </location>
</feature>
<name>A0A3Q3FJE6_9LABR</name>
<dbReference type="GO" id="GO:0001518">
    <property type="term" value="C:voltage-gated sodium channel complex"/>
    <property type="evidence" value="ECO:0007669"/>
    <property type="project" value="UniProtKB-UniRule"/>
</dbReference>
<dbReference type="FunFam" id="1.20.5.1190:FF:000001">
    <property type="entry name" value="Sodium channel protein"/>
    <property type="match status" value="1"/>
</dbReference>
<keyword evidence="8" id="KW-0677">Repeat</keyword>
<keyword evidence="6" id="KW-0597">Phosphoprotein</keyword>
<feature type="transmembrane region" description="Helical" evidence="25">
    <location>
        <begin position="791"/>
        <end position="819"/>
    </location>
</feature>
<keyword evidence="33" id="KW-1185">Reference proteome</keyword>
<dbReference type="InterPro" id="IPR044564">
    <property type="entry name" value="Na_chnl_inactivation_gate"/>
</dbReference>
<dbReference type="Gene3D" id="1.10.238.10">
    <property type="entry name" value="EF-hand"/>
    <property type="match status" value="1"/>
</dbReference>
<reference evidence="32" key="2">
    <citation type="submission" date="2025-09" db="UniProtKB">
        <authorList>
            <consortium name="Ensembl"/>
        </authorList>
    </citation>
    <scope>IDENTIFICATION</scope>
</reference>
<sequence>MAGCVFPMGPESFQRFTPDSLAAIEQRIAQEKARRNKHYQEDLGDVVLPRPRPDLEAGKQLPRIFADIPSHLVGVPLEDIDQYYFKERRTFIVLNKGKAIFRFSATSALYIFSPFHPIRRIAIRILVHSYPLIYIYIYSILFIMCTILTNCCFMAMSEPAYWAKYVEYTFTGIYTFESLIKILARGFCVGPFTFLRDPWNWLDFSVIVMALLTEFIKVGNLQALRTFRVLRALKTISVIPGKASPPPPGVFAVFCLSVFALIGLQLFMGNLRQKCVRSTAHCFNDTLPTNTSFVCNNKTWASLKDFVNDEDNFYKVEGAKDALICGNGSDAGKCPDGFDCLKAGRNPNYGYTSFDTFGWAFLSLFRLMTQDYWENLYHQTLRSAGKTYMVFFVVVIFLGSFYLVNLILAVVAMAYEEQNQATIAEASQKEREFQVAMERLKKEQQAAAQKALDTDSMMSPDLSPFALPLDIMEERRRSETRRNPLHPLLGRSFSTRTRRSSQVSSIFNFRLRSRGSEGEMADDEYSVGGTFSGILPHPWPKRRPSTFSTASRGSQVFYPTLNVNGKLFVAMDQNGVSSSPLQGQLPACTMEKVKEESVPTSTTELSTMLLPRPSSTQESVRRGRALSAASYLTDAMEELEEAHKKCHPCWYVFAHRYLVWECSPNWLKLKQLVKIMVMDPFLDLAITICIVLNTLFMAMEHYPMTDEFNGMLSIGNLVFSGIFTAEMVLKIIALDPYYYFQTGWNIFDSIIVCLSLMELGLSDVEGLSVLRSFRLLRVFKLARSWPTLNTLIKIIGNSMGALGNLTLVLAIIVFIFAVVGMQLFGKNYQDCVCKISKDCALPRWHMKDFFHSFLIVFRVLCGEWIETMWDCMEVAGQPLCLLVFMLVMVIGNLVLLNLFLALLLSSFSSDNLSAPDDDGEMNNLHIAIHRITRGLGWCRRQVVDFFNGNLKRRRQKRKEAKAMMKLKRLSTIHTEANGAVMHNKSSGGDDSYMTNPNLTISVPIAPGESDVEFPEEEEEEEEEEGEEEQSEGSEGEEERDDISLSEGSTVDLRKPGEEEDEYSEMAEEAMDPENCFPDVCVARFQCCDFDTSAGLGQFWWRTRKTCYQIVEHSWFESFIIFMILLSSGALAFEDIYIEQRKVVKVVLEYADKIFTYIFILEMLLKWIAYGFKKYFTNYWCWLDFLIVDVSLVSLVANTLGYSDFAAIKSLRTLRALRPLRALSRFEGMRVVVNALIGAIPSIMNVLLVCLIFWLIFSIMGVNLFAGKFGRCVNRTGYIYDNGFINNKSECEALNDTSQYYWTKVKVNFDNVGAGYLALLQVATFKGWMDIMYAAVDSRSVEEQPIKESNLYMYLYFVIFIIFGSFFTLNLFIGVIIDNFNQQKRKMRGQDIFMTEEQKKYYNAMKKLGSKKPQKPIPRPLNSVQGFFFDLVGKQVFDIIIMVMILFNMITMMVETDEQSPQMENILYKINLGFIIVFTIECLIKIIALRCYFFTVGWNIFDFVVVILSIVGIVLADIIEKYFVSPTLFRVIRLARIGRILRLIRGAKGIRTLLFALMMSLPALFNIGLLLFLVMFIYAIFGMANFAYVKRQAGIDDMFNFETFGNSMICLFQITTSAGWDSLLSPILNNSPEECNPNIPHTGTTVRGNCGNPSVGITFFVTYIIISFLIVVNMYIAIILENFSVATEESTEPLSEDDFEMFYEVWEKFDPEATQFIEYAKLSDFADSLSEPLRISKPNKIKLISMDLPMVSGDKIHCLDILFAFTKRVLGESGEMDALKQQMEEKFMMANPSKISYEPITTTLRRKQEEVSATVIQRCYRRHLIRRQMKAASYLYRQITTPRHVGAEADDGGEEAFSEDAPEKEGLIATMMRENYGSSLLGIERSETLSSTSSPPSYDSVTRATSEIFHPLAVKTETITVETAGGEPSEQSPSVVTPDRQQGTVP</sequence>
<evidence type="ECO:0000256" key="9">
    <source>
        <dbReference type="ARBA" id="ARBA00022843"/>
    </source>
</evidence>
<keyword evidence="16" id="KW-0325">Glycoprotein</keyword>
<dbReference type="FunFam" id="1.20.120.350:FF:000004">
    <property type="entry name" value="Sodium channel protein"/>
    <property type="match status" value="1"/>
</dbReference>
<dbReference type="Gene3D" id="1.20.5.1190">
    <property type="entry name" value="iswi atpase"/>
    <property type="match status" value="1"/>
</dbReference>
<feature type="transmembrane region" description="Helical" evidence="25">
    <location>
        <begin position="1153"/>
        <end position="1171"/>
    </location>
</feature>
<comment type="similarity">
    <text evidence="21">Belongs to the sodium channel (TC 1.A.1.10) family. Nav1.4/SCN4A subfamily.</text>
</comment>
<evidence type="ECO:0000256" key="11">
    <source>
        <dbReference type="ARBA" id="ARBA00022989"/>
    </source>
</evidence>
<evidence type="ECO:0000256" key="17">
    <source>
        <dbReference type="ARBA" id="ARBA00023201"/>
    </source>
</evidence>
<feature type="transmembrane region" description="Helical" evidence="25">
    <location>
        <begin position="250"/>
        <end position="268"/>
    </location>
</feature>
<evidence type="ECO:0000313" key="33">
    <source>
        <dbReference type="Proteomes" id="UP000261660"/>
    </source>
</evidence>
<dbReference type="GeneTree" id="ENSGT00940000154992"/>
<evidence type="ECO:0000256" key="20">
    <source>
        <dbReference type="ARBA" id="ARBA00036239"/>
    </source>
</evidence>
<dbReference type="PRINTS" id="PR00170">
    <property type="entry name" value="NACHANNEL"/>
</dbReference>
<dbReference type="SMART" id="SM00015">
    <property type="entry name" value="IQ"/>
    <property type="match status" value="1"/>
</dbReference>
<accession>A0A3Q3FJE6</accession>
<evidence type="ECO:0000256" key="10">
    <source>
        <dbReference type="ARBA" id="ARBA00022882"/>
    </source>
</evidence>
<comment type="similarity">
    <text evidence="2">Belongs to the sodium channel (TC 1.A.1.10) family. Nav1.8/SCN10A subfamily.</text>
</comment>
<evidence type="ECO:0000256" key="23">
    <source>
        <dbReference type="ARBA" id="ARBA00055248"/>
    </source>
</evidence>
<keyword evidence="4 25" id="KW-0894">Sodium channel</keyword>
<evidence type="ECO:0000256" key="12">
    <source>
        <dbReference type="ARBA" id="ARBA00023053"/>
    </source>
</evidence>
<evidence type="ECO:0000256" key="15">
    <source>
        <dbReference type="ARBA" id="ARBA00023157"/>
    </source>
</evidence>
<dbReference type="FunFam" id="1.20.120.350:FF:000005">
    <property type="entry name" value="Sodium channel protein"/>
    <property type="match status" value="1"/>
</dbReference>
<feature type="transmembrane region" description="Helical" evidence="25">
    <location>
        <begin position="1114"/>
        <end position="1132"/>
    </location>
</feature>
<dbReference type="CDD" id="cd23767">
    <property type="entry name" value="IQCD"/>
    <property type="match status" value="1"/>
</dbReference>
<feature type="domain" description="Ion transport" evidence="28">
    <location>
        <begin position="1112"/>
        <end position="1385"/>
    </location>
</feature>
<evidence type="ECO:0000256" key="21">
    <source>
        <dbReference type="ARBA" id="ARBA00038083"/>
    </source>
</evidence>
<dbReference type="Ensembl" id="ENSLBET00000020263.1">
    <property type="protein sequence ID" value="ENSLBEP00000019223.1"/>
    <property type="gene ID" value="ENSLBEG00000014205.1"/>
</dbReference>
<dbReference type="FunFam" id="1.10.238.10:FF:000002">
    <property type="entry name" value="Sodium channel protein"/>
    <property type="match status" value="1"/>
</dbReference>
<evidence type="ECO:0000259" key="30">
    <source>
        <dbReference type="Pfam" id="PF11933"/>
    </source>
</evidence>
<dbReference type="PANTHER" id="PTHR10037">
    <property type="entry name" value="VOLTAGE-GATED CATION CHANNEL CALCIUM AND SODIUM"/>
    <property type="match status" value="1"/>
</dbReference>
<keyword evidence="17 25" id="KW-0739">Sodium transport</keyword>
<feature type="transmembrane region" description="Helical" evidence="25">
    <location>
        <begin position="1490"/>
        <end position="1515"/>
    </location>
</feature>
<evidence type="ECO:0000259" key="28">
    <source>
        <dbReference type="Pfam" id="PF00520"/>
    </source>
</evidence>
<evidence type="ECO:0000256" key="18">
    <source>
        <dbReference type="ARBA" id="ARBA00023303"/>
    </source>
</evidence>
<evidence type="ECO:0000256" key="26">
    <source>
        <dbReference type="SAM" id="Coils"/>
    </source>
</evidence>
<comment type="catalytic activity">
    <reaction evidence="20">
        <text>Na(+)(in) = Na(+)(out)</text>
        <dbReference type="Rhea" id="RHEA:34963"/>
        <dbReference type="ChEBI" id="CHEBI:29101"/>
    </reaction>
</comment>
<dbReference type="InterPro" id="IPR005821">
    <property type="entry name" value="Ion_trans_dom"/>
</dbReference>
<feature type="region of interest" description="Disordered" evidence="27">
    <location>
        <begin position="977"/>
        <end position="1062"/>
    </location>
</feature>
<feature type="transmembrane region" description="Helical" evidence="25">
    <location>
        <begin position="388"/>
        <end position="415"/>
    </location>
</feature>
<evidence type="ECO:0000256" key="3">
    <source>
        <dbReference type="ARBA" id="ARBA00022448"/>
    </source>
</evidence>
<feature type="transmembrane region" description="Helical" evidence="25">
    <location>
        <begin position="1230"/>
        <end position="1256"/>
    </location>
</feature>
<evidence type="ECO:0000256" key="7">
    <source>
        <dbReference type="ARBA" id="ARBA00022692"/>
    </source>
</evidence>
<keyword evidence="26" id="KW-0175">Coiled coil</keyword>
<dbReference type="Pfam" id="PF11933">
    <property type="entry name" value="Na_trans_cytopl"/>
    <property type="match status" value="1"/>
</dbReference>
<dbReference type="InterPro" id="IPR027359">
    <property type="entry name" value="Volt_channel_dom_sf"/>
</dbReference>
<dbReference type="FunFam" id="1.10.287.70:FF:000006">
    <property type="entry name" value="Sodium channel protein"/>
    <property type="match status" value="1"/>
</dbReference>
<organism evidence="32 33">
    <name type="scientific">Labrus bergylta</name>
    <name type="common">ballan wrasse</name>
    <dbReference type="NCBI Taxonomy" id="56723"/>
    <lineage>
        <taxon>Eukaryota</taxon>
        <taxon>Metazoa</taxon>
        <taxon>Chordata</taxon>
        <taxon>Craniata</taxon>
        <taxon>Vertebrata</taxon>
        <taxon>Euteleostomi</taxon>
        <taxon>Actinopterygii</taxon>
        <taxon>Neopterygii</taxon>
        <taxon>Teleostei</taxon>
        <taxon>Neoteleostei</taxon>
        <taxon>Acanthomorphata</taxon>
        <taxon>Eupercaria</taxon>
        <taxon>Labriformes</taxon>
        <taxon>Labridae</taxon>
        <taxon>Labrus</taxon>
    </lineage>
</organism>
<feature type="domain" description="Sodium ion transport-associated" evidence="29">
    <location>
        <begin position="918"/>
        <end position="1108"/>
    </location>
</feature>
<feature type="domain" description="Ion transport" evidence="28">
    <location>
        <begin position="141"/>
        <end position="421"/>
    </location>
</feature>
<keyword evidence="7 25" id="KW-0812">Transmembrane</keyword>
<keyword evidence="18 25" id="KW-0407">Ion channel</keyword>
<feature type="domain" description="Ion transport" evidence="28">
    <location>
        <begin position="1434"/>
        <end position="1689"/>
    </location>
</feature>
<comment type="subunit">
    <text evidence="24">Voltage-gated sodium (Nav) channels consist of an ion-conducting alpha subunit which is functional on its own associated with regulatory beta subunits.</text>
</comment>
<dbReference type="Pfam" id="PF00520">
    <property type="entry name" value="Ion_trans"/>
    <property type="match status" value="4"/>
</dbReference>
<feature type="domain" description="Voltage-gated Na+ ion channel cytoplasmic" evidence="30">
    <location>
        <begin position="496"/>
        <end position="607"/>
    </location>
</feature>
<evidence type="ECO:0000256" key="4">
    <source>
        <dbReference type="ARBA" id="ARBA00022461"/>
    </source>
</evidence>
<dbReference type="InterPro" id="IPR058542">
    <property type="entry name" value="IQ_SCN5A_C"/>
</dbReference>
<evidence type="ECO:0000256" key="24">
    <source>
        <dbReference type="ARBA" id="ARBA00064899"/>
    </source>
</evidence>
<feature type="region of interest" description="Disordered" evidence="27">
    <location>
        <begin position="1919"/>
        <end position="1945"/>
    </location>
</feature>
<dbReference type="InterPro" id="IPR000048">
    <property type="entry name" value="IQ_motif_EF-hand-BS"/>
</dbReference>
<dbReference type="Gene3D" id="1.20.120.350">
    <property type="entry name" value="Voltage-gated potassium channels. Chain C"/>
    <property type="match status" value="4"/>
</dbReference>
<evidence type="ECO:0000256" key="27">
    <source>
        <dbReference type="SAM" id="MobiDB-lite"/>
    </source>
</evidence>
<keyword evidence="11 25" id="KW-1133">Transmembrane helix</keyword>
<keyword evidence="15" id="KW-1015">Disulfide bond</keyword>
<evidence type="ECO:0000256" key="16">
    <source>
        <dbReference type="ARBA" id="ARBA00023180"/>
    </source>
</evidence>
<dbReference type="GO" id="GO:0019228">
    <property type="term" value="P:neuronal action potential"/>
    <property type="evidence" value="ECO:0007669"/>
    <property type="project" value="TreeGrafter"/>
</dbReference>
<keyword evidence="5" id="KW-1003">Cell membrane</keyword>
<feature type="coiled-coil region" evidence="26">
    <location>
        <begin position="412"/>
        <end position="446"/>
    </location>
</feature>
<comment type="subcellular location">
    <subcellularLocation>
        <location evidence="1 25">Cell membrane</location>
        <topology evidence="1 25">Multi-pass membrane protein</topology>
    </subcellularLocation>
</comment>
<evidence type="ECO:0000256" key="1">
    <source>
        <dbReference type="ARBA" id="ARBA00004651"/>
    </source>
</evidence>
<evidence type="ECO:0000259" key="29">
    <source>
        <dbReference type="Pfam" id="PF06512"/>
    </source>
</evidence>
<dbReference type="Pfam" id="PF06512">
    <property type="entry name" value="Na_trans_assoc"/>
    <property type="match status" value="1"/>
</dbReference>
<dbReference type="PANTHER" id="PTHR10037:SF208">
    <property type="entry name" value="SODIUM CHANNEL PROTEIN TYPE 10 SUBUNIT ALPHA"/>
    <property type="match status" value="1"/>
</dbReference>
<dbReference type="InterPro" id="IPR043203">
    <property type="entry name" value="VGCC_Ca_Na"/>
</dbReference>
<feature type="transmembrane region" description="Helical" evidence="25">
    <location>
        <begin position="681"/>
        <end position="699"/>
    </location>
</feature>
<evidence type="ECO:0000256" key="13">
    <source>
        <dbReference type="ARBA" id="ARBA00023065"/>
    </source>
</evidence>
<dbReference type="SUPFAM" id="SSF81324">
    <property type="entry name" value="Voltage-gated potassium channels"/>
    <property type="match status" value="4"/>
</dbReference>
<feature type="transmembrane region" description="Helical" evidence="25">
    <location>
        <begin position="879"/>
        <end position="904"/>
    </location>
</feature>
<dbReference type="GO" id="GO:0005248">
    <property type="term" value="F:voltage-gated sodium channel activity"/>
    <property type="evidence" value="ECO:0007669"/>
    <property type="project" value="InterPro"/>
</dbReference>
<feature type="transmembrane region" description="Helical" evidence="25">
    <location>
        <begin position="1353"/>
        <end position="1376"/>
    </location>
</feature>
<dbReference type="GO" id="GO:0086010">
    <property type="term" value="P:membrane depolarization during action potential"/>
    <property type="evidence" value="ECO:0007669"/>
    <property type="project" value="TreeGrafter"/>
</dbReference>
<dbReference type="CDD" id="cd13433">
    <property type="entry name" value="Na_channel_gate"/>
    <property type="match status" value="1"/>
</dbReference>
<keyword evidence="9" id="KW-0832">Ubl conjugation</keyword>
<feature type="transmembrane region" description="Helical" evidence="25">
    <location>
        <begin position="133"/>
        <end position="156"/>
    </location>
</feature>
<proteinExistence type="inferred from homology"/>